<keyword evidence="2" id="KW-1003">Cell membrane</keyword>
<dbReference type="CDD" id="cd12913">
    <property type="entry name" value="PDC1_MCP_like"/>
    <property type="match status" value="1"/>
</dbReference>
<dbReference type="Gene3D" id="1.10.8.500">
    <property type="entry name" value="HAMP domain in histidine kinase"/>
    <property type="match status" value="1"/>
</dbReference>
<evidence type="ECO:0000256" key="2">
    <source>
        <dbReference type="ARBA" id="ARBA00022475"/>
    </source>
</evidence>
<dbReference type="InterPro" id="IPR004090">
    <property type="entry name" value="Chemotax_Me-accpt_rcpt"/>
</dbReference>
<comment type="subcellular location">
    <subcellularLocation>
        <location evidence="1">Cell membrane</location>
        <topology evidence="1">Multi-pass membrane protein</topology>
    </subcellularLocation>
</comment>
<keyword evidence="5 11" id="KW-1133">Transmembrane helix</keyword>
<feature type="domain" description="Methyl-accepting transducer" evidence="12">
    <location>
        <begin position="382"/>
        <end position="639"/>
    </location>
</feature>
<protein>
    <submittedName>
        <fullName evidence="14">Methyl-accepting chemotaxis protein</fullName>
    </submittedName>
</protein>
<evidence type="ECO:0000256" key="3">
    <source>
        <dbReference type="ARBA" id="ARBA00022500"/>
    </source>
</evidence>
<dbReference type="CDD" id="cd06225">
    <property type="entry name" value="HAMP"/>
    <property type="match status" value="1"/>
</dbReference>
<dbReference type="SUPFAM" id="SSF58104">
    <property type="entry name" value="Methyl-accepting chemotaxis protein (MCP) signaling domain"/>
    <property type="match status" value="1"/>
</dbReference>
<dbReference type="PANTHER" id="PTHR32089">
    <property type="entry name" value="METHYL-ACCEPTING CHEMOTAXIS PROTEIN MCPB"/>
    <property type="match status" value="1"/>
</dbReference>
<dbReference type="SUPFAM" id="SSF103190">
    <property type="entry name" value="Sensory domain-like"/>
    <property type="match status" value="1"/>
</dbReference>
<dbReference type="CDD" id="cd11386">
    <property type="entry name" value="MCP_signal"/>
    <property type="match status" value="1"/>
</dbReference>
<accession>A0ABS4K5B6</accession>
<evidence type="ECO:0000256" key="10">
    <source>
        <dbReference type="SAM" id="Coils"/>
    </source>
</evidence>
<dbReference type="Pfam" id="PF00015">
    <property type="entry name" value="MCPsignal"/>
    <property type="match status" value="1"/>
</dbReference>
<evidence type="ECO:0000256" key="5">
    <source>
        <dbReference type="ARBA" id="ARBA00022989"/>
    </source>
</evidence>
<dbReference type="Pfam" id="PF00672">
    <property type="entry name" value="HAMP"/>
    <property type="match status" value="1"/>
</dbReference>
<dbReference type="SMART" id="SM00304">
    <property type="entry name" value="HAMP"/>
    <property type="match status" value="2"/>
</dbReference>
<sequence length="669" mass="73529">MGKMKFGFKFKSIRTKLFVSLLGICIIPLIILGAVSYFNSKSIIAKKLESSSSQLLREANRGIDKELTAMGNNITMLANNYNFINIHSNPESLPYLMDSLKGMKESNPNVESIYIGTVGKKFYVYPATEVGADYDPTSRPWYKDAVENKGKVVFSDPYKDATTGETSVSISKAVEKDGQVVGVVAMDIDFDTLAKSTAEIKVGEEGYAMILDKNGLILTHPDEKLVGTDTFSKLPVWKEVMEKKNGFSTYEYNGKDKFAVYTNSPVTGWTILGAMETEELNKDTKSILVTLIIVLIITAVIATGISIFVTRSITVNINKIKDVMTKASKGDLTETVQIKSGDEIGVLAKNFNLMIENISQILSNVEKSSQTVVDTATNLSAMTEETTASVAEVSRAIEEISNGAVQQASSTQEASNEMDELVQGIDSIETSTKEIDEVSLNTKDLSNKGLKMVKLLMDKSEETKETTQSVAEIVEDMSKSTKEISKISEAITQITEQTNLLSLNASIEAARAGEAGRGFAIVADEIRKLAEQSKNSTEEIKRIVEAIQNKSNIAVKAMEQAQNIVTEQDKTVEDTNIIFNDIYSSISNLIQKVENIKEKVEKINNQKEEVVSQIQNISSVSEETAASSEEVSASTEEINATMEEFNNYVMGLQNLSEVLNEELSKFKTR</sequence>
<dbReference type="PROSITE" id="PS50885">
    <property type="entry name" value="HAMP"/>
    <property type="match status" value="1"/>
</dbReference>
<dbReference type="SMART" id="SM00283">
    <property type="entry name" value="MA"/>
    <property type="match status" value="1"/>
</dbReference>
<organism evidence="14 15">
    <name type="scientific">Clostridium punense</name>
    <dbReference type="NCBI Taxonomy" id="1054297"/>
    <lineage>
        <taxon>Bacteria</taxon>
        <taxon>Bacillati</taxon>
        <taxon>Bacillota</taxon>
        <taxon>Clostridia</taxon>
        <taxon>Eubacteriales</taxon>
        <taxon>Clostridiaceae</taxon>
        <taxon>Clostridium</taxon>
    </lineage>
</organism>
<dbReference type="InterPro" id="IPR004089">
    <property type="entry name" value="MCPsignal_dom"/>
</dbReference>
<dbReference type="Gene3D" id="1.10.287.950">
    <property type="entry name" value="Methyl-accepting chemotaxis protein"/>
    <property type="match status" value="1"/>
</dbReference>
<keyword evidence="3" id="KW-0145">Chemotaxis</keyword>
<dbReference type="CDD" id="cd12912">
    <property type="entry name" value="PDC2_MCP_like"/>
    <property type="match status" value="1"/>
</dbReference>
<dbReference type="EMBL" id="JAGGLL010000021">
    <property type="protein sequence ID" value="MBP2022973.1"/>
    <property type="molecule type" value="Genomic_DNA"/>
</dbReference>
<keyword evidence="6 11" id="KW-0472">Membrane</keyword>
<evidence type="ECO:0000256" key="7">
    <source>
        <dbReference type="ARBA" id="ARBA00023224"/>
    </source>
</evidence>
<dbReference type="PANTHER" id="PTHR32089:SF114">
    <property type="entry name" value="METHYL-ACCEPTING CHEMOTAXIS PROTEIN MCPB"/>
    <property type="match status" value="1"/>
</dbReference>
<dbReference type="PRINTS" id="PR00260">
    <property type="entry name" value="CHEMTRNSDUCR"/>
</dbReference>
<dbReference type="InterPro" id="IPR029151">
    <property type="entry name" value="Sensor-like_sf"/>
</dbReference>
<evidence type="ECO:0000256" key="11">
    <source>
        <dbReference type="SAM" id="Phobius"/>
    </source>
</evidence>
<dbReference type="Gene3D" id="3.30.450.20">
    <property type="entry name" value="PAS domain"/>
    <property type="match status" value="2"/>
</dbReference>
<dbReference type="RefSeq" id="WP_021281994.1">
    <property type="nucleotide sequence ID" value="NZ_JAGGLL010000021.1"/>
</dbReference>
<name>A0ABS4K5B6_9CLOT</name>
<keyword evidence="15" id="KW-1185">Reference proteome</keyword>
<evidence type="ECO:0000313" key="14">
    <source>
        <dbReference type="EMBL" id="MBP2022973.1"/>
    </source>
</evidence>
<evidence type="ECO:0000259" key="12">
    <source>
        <dbReference type="PROSITE" id="PS50111"/>
    </source>
</evidence>
<dbReference type="Proteomes" id="UP001519308">
    <property type="component" value="Unassembled WGS sequence"/>
</dbReference>
<feature type="domain" description="HAMP" evidence="13">
    <location>
        <begin position="311"/>
        <end position="363"/>
    </location>
</feature>
<dbReference type="Pfam" id="PF02743">
    <property type="entry name" value="dCache_1"/>
    <property type="match status" value="1"/>
</dbReference>
<keyword evidence="10" id="KW-0175">Coiled coil</keyword>
<keyword evidence="7 9" id="KW-0807">Transducer</keyword>
<reference evidence="14 15" key="1">
    <citation type="submission" date="2021-03" db="EMBL/GenBank/DDBJ databases">
        <title>Genomic Encyclopedia of Type Strains, Phase IV (KMG-IV): sequencing the most valuable type-strain genomes for metagenomic binning, comparative biology and taxonomic classification.</title>
        <authorList>
            <person name="Goeker M."/>
        </authorList>
    </citation>
    <scope>NUCLEOTIDE SEQUENCE [LARGE SCALE GENOMIC DNA]</scope>
    <source>
        <strain evidence="14 15">DSM 28650</strain>
    </source>
</reference>
<dbReference type="InterPro" id="IPR033479">
    <property type="entry name" value="dCache_1"/>
</dbReference>
<proteinExistence type="inferred from homology"/>
<evidence type="ECO:0000256" key="4">
    <source>
        <dbReference type="ARBA" id="ARBA00022692"/>
    </source>
</evidence>
<comment type="similarity">
    <text evidence="8">Belongs to the methyl-accepting chemotaxis (MCP) protein family.</text>
</comment>
<evidence type="ECO:0000256" key="6">
    <source>
        <dbReference type="ARBA" id="ARBA00023136"/>
    </source>
</evidence>
<feature type="transmembrane region" description="Helical" evidence="11">
    <location>
        <begin position="287"/>
        <end position="309"/>
    </location>
</feature>
<evidence type="ECO:0000259" key="13">
    <source>
        <dbReference type="PROSITE" id="PS50885"/>
    </source>
</evidence>
<dbReference type="InterPro" id="IPR003660">
    <property type="entry name" value="HAMP_dom"/>
</dbReference>
<gene>
    <name evidence="14" type="ORF">J2Z44_002798</name>
</gene>
<evidence type="ECO:0000256" key="8">
    <source>
        <dbReference type="ARBA" id="ARBA00029447"/>
    </source>
</evidence>
<comment type="caution">
    <text evidence="14">The sequence shown here is derived from an EMBL/GenBank/DDBJ whole genome shotgun (WGS) entry which is preliminary data.</text>
</comment>
<evidence type="ECO:0000313" key="15">
    <source>
        <dbReference type="Proteomes" id="UP001519308"/>
    </source>
</evidence>
<feature type="coiled-coil region" evidence="10">
    <location>
        <begin position="586"/>
        <end position="613"/>
    </location>
</feature>
<dbReference type="PROSITE" id="PS50111">
    <property type="entry name" value="CHEMOTAXIS_TRANSDUC_2"/>
    <property type="match status" value="1"/>
</dbReference>
<evidence type="ECO:0000256" key="1">
    <source>
        <dbReference type="ARBA" id="ARBA00004651"/>
    </source>
</evidence>
<keyword evidence="4 11" id="KW-0812">Transmembrane</keyword>
<evidence type="ECO:0000256" key="9">
    <source>
        <dbReference type="PROSITE-ProRule" id="PRU00284"/>
    </source>
</evidence>